<dbReference type="EMBL" id="SAEB01000007">
    <property type="protein sequence ID" value="RVD84050.1"/>
    <property type="molecule type" value="Genomic_DNA"/>
</dbReference>
<dbReference type="RefSeq" id="XP_067489594.1">
    <property type="nucleotide sequence ID" value="XM_067635133.1"/>
</dbReference>
<evidence type="ECO:0000313" key="2">
    <source>
        <dbReference type="Proteomes" id="UP000283090"/>
    </source>
</evidence>
<comment type="caution">
    <text evidence="1">The sequence shown here is derived from an EMBL/GenBank/DDBJ whole genome shotgun (WGS) entry which is preliminary data.</text>
</comment>
<accession>A0A436ZYM0</accession>
<sequence>MASSVFADKSRAVKSFRAARRCITLHTYIHPSYIYREQYSIQHNSKTRELALPYVLCVCSNNTLPTQTPQIKDVEINNLLEISKNPELDNNITI</sequence>
<gene>
    <name evidence="1" type="ORF">DFL_005819</name>
</gene>
<reference evidence="1 2" key="1">
    <citation type="submission" date="2019-01" db="EMBL/GenBank/DDBJ databases">
        <title>Intercellular communication is required for trap formation in the nematode-trapping fungus Duddingtonia flagrans.</title>
        <authorList>
            <person name="Youssar L."/>
            <person name="Wernet V."/>
            <person name="Hensel N."/>
            <person name="Hildebrandt H.-G."/>
            <person name="Fischer R."/>
        </authorList>
    </citation>
    <scope>NUCLEOTIDE SEQUENCE [LARGE SCALE GENOMIC DNA]</scope>
    <source>
        <strain evidence="1 2">CBS H-5679</strain>
    </source>
</reference>
<dbReference type="Proteomes" id="UP000283090">
    <property type="component" value="Unassembled WGS sequence"/>
</dbReference>
<protein>
    <submittedName>
        <fullName evidence="1">Uncharacterized protein</fullName>
    </submittedName>
</protein>
<evidence type="ECO:0000313" key="1">
    <source>
        <dbReference type="EMBL" id="RVD84050.1"/>
    </source>
</evidence>
<dbReference type="AlphaFoldDB" id="A0A436ZYM0"/>
<keyword evidence="2" id="KW-1185">Reference proteome</keyword>
<organism evidence="1 2">
    <name type="scientific">Arthrobotrys flagrans</name>
    <name type="common">Nematode-trapping fungus</name>
    <name type="synonym">Trichothecium flagrans</name>
    <dbReference type="NCBI Taxonomy" id="97331"/>
    <lineage>
        <taxon>Eukaryota</taxon>
        <taxon>Fungi</taxon>
        <taxon>Dikarya</taxon>
        <taxon>Ascomycota</taxon>
        <taxon>Pezizomycotina</taxon>
        <taxon>Orbiliomycetes</taxon>
        <taxon>Orbiliales</taxon>
        <taxon>Orbiliaceae</taxon>
        <taxon>Arthrobotrys</taxon>
    </lineage>
</organism>
<dbReference type="VEuPathDB" id="FungiDB:DFL_005819"/>
<name>A0A436ZYM0_ARTFL</name>
<dbReference type="GeneID" id="93588130"/>
<proteinExistence type="predicted"/>